<gene>
    <name evidence="1" type="ORF">O6P43_030710</name>
</gene>
<reference evidence="1" key="1">
    <citation type="journal article" date="2023" name="Science">
        <title>Elucidation of the pathway for biosynthesis of saponin adjuvants from the soapbark tree.</title>
        <authorList>
            <person name="Reed J."/>
            <person name="Orme A."/>
            <person name="El-Demerdash A."/>
            <person name="Owen C."/>
            <person name="Martin L.B.B."/>
            <person name="Misra R.C."/>
            <person name="Kikuchi S."/>
            <person name="Rejzek M."/>
            <person name="Martin A.C."/>
            <person name="Harkess A."/>
            <person name="Leebens-Mack J."/>
            <person name="Louveau T."/>
            <person name="Stephenson M.J."/>
            <person name="Osbourn A."/>
        </authorList>
    </citation>
    <scope>NUCLEOTIDE SEQUENCE</scope>
    <source>
        <strain evidence="1">S10</strain>
    </source>
</reference>
<accession>A0AAD7P874</accession>
<organism evidence="1 2">
    <name type="scientific">Quillaja saponaria</name>
    <name type="common">Soap bark tree</name>
    <dbReference type="NCBI Taxonomy" id="32244"/>
    <lineage>
        <taxon>Eukaryota</taxon>
        <taxon>Viridiplantae</taxon>
        <taxon>Streptophyta</taxon>
        <taxon>Embryophyta</taxon>
        <taxon>Tracheophyta</taxon>
        <taxon>Spermatophyta</taxon>
        <taxon>Magnoliopsida</taxon>
        <taxon>eudicotyledons</taxon>
        <taxon>Gunneridae</taxon>
        <taxon>Pentapetalae</taxon>
        <taxon>rosids</taxon>
        <taxon>fabids</taxon>
        <taxon>Fabales</taxon>
        <taxon>Quillajaceae</taxon>
        <taxon>Quillaja</taxon>
    </lineage>
</organism>
<sequence>LQSPAPRWKKPYQCNCPLVKPSPTSNLPHNPHSFLFLRSFRKNSYRLTLLVSLTESSLFSLLSQSESRNGRLVASFVSSGALCAVESRASCFKYQEEEE</sequence>
<evidence type="ECO:0000313" key="2">
    <source>
        <dbReference type="Proteomes" id="UP001163823"/>
    </source>
</evidence>
<dbReference type="EMBL" id="JARAOO010000013">
    <property type="protein sequence ID" value="KAJ7945687.1"/>
    <property type="molecule type" value="Genomic_DNA"/>
</dbReference>
<evidence type="ECO:0000313" key="1">
    <source>
        <dbReference type="EMBL" id="KAJ7945687.1"/>
    </source>
</evidence>
<dbReference type="KEGG" id="qsa:O6P43_030710"/>
<dbReference type="Proteomes" id="UP001163823">
    <property type="component" value="Chromosome 13"/>
</dbReference>
<feature type="non-terminal residue" evidence="1">
    <location>
        <position position="1"/>
    </location>
</feature>
<comment type="caution">
    <text evidence="1">The sequence shown here is derived from an EMBL/GenBank/DDBJ whole genome shotgun (WGS) entry which is preliminary data.</text>
</comment>
<name>A0AAD7P874_QUISA</name>
<protein>
    <submittedName>
        <fullName evidence="1">Uncharacterized protein</fullName>
    </submittedName>
</protein>
<dbReference type="AlphaFoldDB" id="A0AAD7P874"/>
<proteinExistence type="predicted"/>
<keyword evidence="2" id="KW-1185">Reference proteome</keyword>